<dbReference type="EMBL" id="CM009752">
    <property type="protein sequence ID" value="PUZ60867.1"/>
    <property type="molecule type" value="Genomic_DNA"/>
</dbReference>
<evidence type="ECO:0000256" key="1">
    <source>
        <dbReference type="SAM" id="Phobius"/>
    </source>
</evidence>
<sequence>MSQASSSTARTRRSTAARVSLQAAPLAIVAPTLPPTDVRLPALIDDVTGLPLILCPDCKDVRVFATTTTQSEHNVPRTCSRYWFEEEYVVFLRDNGYLLSASSTIAAASTTKVLELVDRIDNLELNLNKVKEMVGKSRDGMGSCICLLCGCLNVTFLVLAILLVVTVVLK</sequence>
<organism evidence="2 3">
    <name type="scientific">Panicum hallii var. hallii</name>
    <dbReference type="NCBI Taxonomy" id="1504633"/>
    <lineage>
        <taxon>Eukaryota</taxon>
        <taxon>Viridiplantae</taxon>
        <taxon>Streptophyta</taxon>
        <taxon>Embryophyta</taxon>
        <taxon>Tracheophyta</taxon>
        <taxon>Spermatophyta</taxon>
        <taxon>Magnoliopsida</taxon>
        <taxon>Liliopsida</taxon>
        <taxon>Poales</taxon>
        <taxon>Poaceae</taxon>
        <taxon>PACMAD clade</taxon>
        <taxon>Panicoideae</taxon>
        <taxon>Panicodae</taxon>
        <taxon>Paniceae</taxon>
        <taxon>Panicinae</taxon>
        <taxon>Panicum</taxon>
        <taxon>Panicum sect. Panicum</taxon>
    </lineage>
</organism>
<dbReference type="AlphaFoldDB" id="A0A2T7DZ73"/>
<keyword evidence="1" id="KW-0472">Membrane</keyword>
<protein>
    <submittedName>
        <fullName evidence="2">Uncharacterized protein</fullName>
    </submittedName>
</protein>
<keyword evidence="3" id="KW-1185">Reference proteome</keyword>
<dbReference type="Proteomes" id="UP000244336">
    <property type="component" value="Chromosome 4"/>
</dbReference>
<dbReference type="Gramene" id="PUZ60867">
    <property type="protein sequence ID" value="PUZ60867"/>
    <property type="gene ID" value="GQ55_4G204200"/>
</dbReference>
<dbReference type="OrthoDB" id="681879at2759"/>
<proteinExistence type="predicted"/>
<gene>
    <name evidence="2" type="ORF">GQ55_4G204200</name>
</gene>
<keyword evidence="1" id="KW-0812">Transmembrane</keyword>
<reference evidence="2 3" key="1">
    <citation type="submission" date="2018-04" db="EMBL/GenBank/DDBJ databases">
        <title>WGS assembly of Panicum hallii var. hallii HAL2.</title>
        <authorList>
            <person name="Lovell J."/>
            <person name="Jenkins J."/>
            <person name="Lowry D."/>
            <person name="Mamidi S."/>
            <person name="Sreedasyam A."/>
            <person name="Weng X."/>
            <person name="Barry K."/>
            <person name="Bonette J."/>
            <person name="Campitelli B."/>
            <person name="Daum C."/>
            <person name="Gordon S."/>
            <person name="Gould B."/>
            <person name="Lipzen A."/>
            <person name="MacQueen A."/>
            <person name="Palacio-Mejia J."/>
            <person name="Plott C."/>
            <person name="Shakirov E."/>
            <person name="Shu S."/>
            <person name="Yoshinaga Y."/>
            <person name="Zane M."/>
            <person name="Rokhsar D."/>
            <person name="Grimwood J."/>
            <person name="Schmutz J."/>
            <person name="Juenger T."/>
        </authorList>
    </citation>
    <scope>NUCLEOTIDE SEQUENCE [LARGE SCALE GENOMIC DNA]</scope>
    <source>
        <strain evidence="3">cv. HAL2</strain>
    </source>
</reference>
<name>A0A2T7DZ73_9POAL</name>
<evidence type="ECO:0000313" key="2">
    <source>
        <dbReference type="EMBL" id="PUZ60867.1"/>
    </source>
</evidence>
<keyword evidence="1" id="KW-1133">Transmembrane helix</keyword>
<accession>A0A2T7DZ73</accession>
<evidence type="ECO:0000313" key="3">
    <source>
        <dbReference type="Proteomes" id="UP000244336"/>
    </source>
</evidence>
<feature type="transmembrane region" description="Helical" evidence="1">
    <location>
        <begin position="145"/>
        <end position="169"/>
    </location>
</feature>